<keyword evidence="3" id="KW-1185">Reference proteome</keyword>
<comment type="caution">
    <text evidence="2">The sequence shown here is derived from an EMBL/GenBank/DDBJ whole genome shotgun (WGS) entry which is preliminary data.</text>
</comment>
<dbReference type="CDD" id="cd01650">
    <property type="entry name" value="RT_nLTR_like"/>
    <property type="match status" value="1"/>
</dbReference>
<dbReference type="Pfam" id="PF00078">
    <property type="entry name" value="RVT_1"/>
    <property type="match status" value="1"/>
</dbReference>
<dbReference type="OrthoDB" id="4097129at2759"/>
<dbReference type="AlphaFoldDB" id="A0A8H7GQK3"/>
<dbReference type="Proteomes" id="UP000649328">
    <property type="component" value="Unassembled WGS sequence"/>
</dbReference>
<dbReference type="SUPFAM" id="SSF56219">
    <property type="entry name" value="DNase I-like"/>
    <property type="match status" value="1"/>
</dbReference>
<dbReference type="PANTHER" id="PTHR19446">
    <property type="entry name" value="REVERSE TRANSCRIPTASES"/>
    <property type="match status" value="1"/>
</dbReference>
<feature type="domain" description="Reverse transcriptase" evidence="1">
    <location>
        <begin position="433"/>
        <end position="716"/>
    </location>
</feature>
<dbReference type="InterPro" id="IPR000477">
    <property type="entry name" value="RT_dom"/>
</dbReference>
<protein>
    <recommendedName>
        <fullName evidence="1">Reverse transcriptase domain-containing protein</fullName>
    </recommendedName>
</protein>
<dbReference type="InterPro" id="IPR036691">
    <property type="entry name" value="Endo/exonu/phosph_ase_sf"/>
</dbReference>
<evidence type="ECO:0000313" key="2">
    <source>
        <dbReference type="EMBL" id="KAF7999918.1"/>
    </source>
</evidence>
<dbReference type="PROSITE" id="PS50878">
    <property type="entry name" value="RT_POL"/>
    <property type="match status" value="1"/>
</dbReference>
<dbReference type="SUPFAM" id="SSF56672">
    <property type="entry name" value="DNA/RNA polymerases"/>
    <property type="match status" value="1"/>
</dbReference>
<accession>A0A8H7GQK3</accession>
<organism evidence="2 3">
    <name type="scientific">Metschnikowia pulcherrima</name>
    <dbReference type="NCBI Taxonomy" id="27326"/>
    <lineage>
        <taxon>Eukaryota</taxon>
        <taxon>Fungi</taxon>
        <taxon>Dikarya</taxon>
        <taxon>Ascomycota</taxon>
        <taxon>Saccharomycotina</taxon>
        <taxon>Pichiomycetes</taxon>
        <taxon>Metschnikowiaceae</taxon>
        <taxon>Metschnikowia</taxon>
    </lineage>
</organism>
<dbReference type="InterPro" id="IPR043502">
    <property type="entry name" value="DNA/RNA_pol_sf"/>
</dbReference>
<dbReference type="Gene3D" id="3.60.10.10">
    <property type="entry name" value="Endonuclease/exonuclease/phosphatase"/>
    <property type="match status" value="1"/>
</dbReference>
<reference evidence="2" key="1">
    <citation type="submission" date="2020-10" db="EMBL/GenBank/DDBJ databases">
        <title>The Whole-Genome Sequence of Metschnikowia persimmonesis, a Novel Endophytic Yeast Species Isolated from Medicinal Plant Diospyros kaki Thumb.</title>
        <authorList>
            <person name="Rahmat E."/>
            <person name="Kang Y."/>
        </authorList>
    </citation>
    <scope>NUCLEOTIDE SEQUENCE</scope>
    <source>
        <strain evidence="2">KIOM G15050</strain>
    </source>
</reference>
<evidence type="ECO:0000313" key="3">
    <source>
        <dbReference type="Proteomes" id="UP000649328"/>
    </source>
</evidence>
<name>A0A8H7GQK3_9ASCO</name>
<sequence>MVTQLATKYDIFFIQEFQAVKPTIEAVEDYAHRAGLQFYTGTGTAHKPNKTGIFVNPSRVTILGSQELEVEAHHAPFSTNVRVKTRAGDEILFQNFYLPADDKGLQADIVRDIVFSFDTLKGTHPSLLLFFGGDMNNSFENTPRKEKNSIMAIHELNHNAKTEDVAKYDQSISIHPTNKGVSSRRIDRLYAPRSWRKKAIKYQILKPDLISSTHHLIAVRFVMEPLKVVFVAKPRVQYPARRFSPPFNEARTRPIDQGFSMAEALHSIFSDGKEYIMLMACIRKHSPAFAELLMQEPANVRGRQFANVTMKTFFQTKKPEKQVFVQIEDAEQGTSADTTPHMIHIATDYYKRLYLAPAGLSDGELDTFLRPVATRLTPTQVRELDRPFTAEELLQALEKSNKSTAPGPDGIQFPVLRGYWEEIGPILTRTANEIMSTGKLPPCFRRVYITLIPKHQHKGSHDITDLRPILLSSTSLKVISKAVCYRLQKYLDLLIGPHQRGFIKNRRISQNIMEFFTMNDLIKQLREVSECSEYQAILMADFTKAFDRISHTYMAAVLLKMGFGDLIIRLLMLIMQDQEAQIFMNNCPGLPFAMKCGTRQGNPLSPLIFNLALEPFLLQLKRLKGIPITYQQVTLERMQYHAFADDVNIYLDDISDYKLAAKAIADYERVSNSKISTAKSKLLGFDPNFAQNAQNFLPFSQSHIGSEEVKYLGILIDGVDWTKFISQLPFRTVLQGYSHLDLVTRAKGTVIFVSSQVVYKDLVQCMSLKEVRSLDDGVKKVFQGIGKDKLYARPKNGGYGVMEMKVQLQGHRAKVLLHSFSSIQDWYTNLLRLKMLHHMAKILLNNERAAITSIAGLDWASFLFEQSGKFTRHMEWTFSPTERAYVVAWRQIVTCTRTFVQPLVWGSLPLNQIRDYITMMMELDRAPEDSGLTSEEILTLQATGFKSLSRKKQEEMPPIRPTKFTAVCPEAAPQKRWRKFWKGLYKHEWLAHSDFSAIHLFNFGSFVPLQFDQYHQATHFACHLCLGPVHLESFLAHLYNNCPTSAYWWRKVGMLQPMLLNFMLAPQDTSFANLRRLNWFVKVVRKVYSARYREAGDGNILEPLLNRLLVGALNRTDPMGR</sequence>
<proteinExistence type="predicted"/>
<evidence type="ECO:0000259" key="1">
    <source>
        <dbReference type="PROSITE" id="PS50878"/>
    </source>
</evidence>
<gene>
    <name evidence="2" type="ORF">HF325_005767</name>
</gene>
<dbReference type="EMBL" id="JACBPP010000008">
    <property type="protein sequence ID" value="KAF7999918.1"/>
    <property type="molecule type" value="Genomic_DNA"/>
</dbReference>